<dbReference type="Pfam" id="PF00041">
    <property type="entry name" value="fn3"/>
    <property type="match status" value="1"/>
</dbReference>
<dbReference type="InterPro" id="IPR036116">
    <property type="entry name" value="FN3_sf"/>
</dbReference>
<evidence type="ECO:0000256" key="1">
    <source>
        <dbReference type="ARBA" id="ARBA00022737"/>
    </source>
</evidence>
<dbReference type="SUPFAM" id="SSF48726">
    <property type="entry name" value="Immunoglobulin"/>
    <property type="match status" value="2"/>
</dbReference>
<gene>
    <name evidence="4" type="ordered locus">LLO_1892</name>
</gene>
<dbReference type="eggNOG" id="COG4733">
    <property type="taxonomic scope" value="Bacteria"/>
</dbReference>
<dbReference type="PANTHER" id="PTHR13817:SF73">
    <property type="entry name" value="FIBRONECTIN TYPE-III DOMAIN-CONTAINING PROTEIN"/>
    <property type="match status" value="1"/>
</dbReference>
<organism evidence="4 5">
    <name type="scientific">Legionella longbeachae serogroup 1 (strain NSW150)</name>
    <dbReference type="NCBI Taxonomy" id="661367"/>
    <lineage>
        <taxon>Bacteria</taxon>
        <taxon>Pseudomonadati</taxon>
        <taxon>Pseudomonadota</taxon>
        <taxon>Gammaproteobacteria</taxon>
        <taxon>Legionellales</taxon>
        <taxon>Legionellaceae</taxon>
        <taxon>Legionella</taxon>
    </lineage>
</organism>
<dbReference type="PROSITE" id="PS50853">
    <property type="entry name" value="FN3"/>
    <property type="match status" value="1"/>
</dbReference>
<dbReference type="InterPro" id="IPR003599">
    <property type="entry name" value="Ig_sub"/>
</dbReference>
<dbReference type="Pfam" id="PF13927">
    <property type="entry name" value="Ig_3"/>
    <property type="match status" value="2"/>
</dbReference>
<evidence type="ECO:0000313" key="5">
    <source>
        <dbReference type="Proteomes" id="UP000001060"/>
    </source>
</evidence>
<dbReference type="Pfam" id="PF13290">
    <property type="entry name" value="CHB_HEX_C_1"/>
    <property type="match status" value="2"/>
</dbReference>
<dbReference type="InterPro" id="IPR003961">
    <property type="entry name" value="FN3_dom"/>
</dbReference>
<proteinExistence type="predicted"/>
<feature type="domain" description="Ig-like" evidence="2">
    <location>
        <begin position="62"/>
        <end position="142"/>
    </location>
</feature>
<dbReference type="InterPro" id="IPR059177">
    <property type="entry name" value="GH29D-like_dom"/>
</dbReference>
<dbReference type="Proteomes" id="UP000001060">
    <property type="component" value="Chromosome"/>
</dbReference>
<evidence type="ECO:0000259" key="2">
    <source>
        <dbReference type="PROSITE" id="PS50835"/>
    </source>
</evidence>
<dbReference type="HOGENOM" id="CLU_287400_0_0_6"/>
<keyword evidence="1" id="KW-0677">Repeat</keyword>
<dbReference type="SMART" id="SM00409">
    <property type="entry name" value="IG"/>
    <property type="match status" value="2"/>
</dbReference>
<accession>D3HTM7</accession>
<dbReference type="AlphaFoldDB" id="D3HTM7"/>
<feature type="domain" description="Fibronectin type-III" evidence="3">
    <location>
        <begin position="398"/>
        <end position="488"/>
    </location>
</feature>
<dbReference type="SUPFAM" id="SSF110296">
    <property type="entry name" value="Oligoxyloglucan reducing end-specific cellobiohydrolase"/>
    <property type="match status" value="1"/>
</dbReference>
<keyword evidence="5" id="KW-1185">Reference proteome</keyword>
<dbReference type="eggNOG" id="COG3250">
    <property type="taxonomic scope" value="Bacteria"/>
</dbReference>
<dbReference type="EMBL" id="FN650140">
    <property type="protein sequence ID" value="CBJ12273.1"/>
    <property type="molecule type" value="Genomic_DNA"/>
</dbReference>
<dbReference type="Gene3D" id="2.60.40.10">
    <property type="entry name" value="Immunoglobulins"/>
    <property type="match status" value="3"/>
</dbReference>
<dbReference type="SMART" id="SM00060">
    <property type="entry name" value="FN3"/>
    <property type="match status" value="1"/>
</dbReference>
<dbReference type="PANTHER" id="PTHR13817">
    <property type="entry name" value="TITIN"/>
    <property type="match status" value="1"/>
</dbReference>
<protein>
    <submittedName>
        <fullName evidence="4">Uncharacterized protein</fullName>
    </submittedName>
</protein>
<dbReference type="Gene3D" id="2.120.10.10">
    <property type="match status" value="2"/>
</dbReference>
<dbReference type="OrthoDB" id="9785276at2"/>
<dbReference type="SUPFAM" id="SSF49265">
    <property type="entry name" value="Fibronectin type III"/>
    <property type="match status" value="1"/>
</dbReference>
<dbReference type="InterPro" id="IPR036179">
    <property type="entry name" value="Ig-like_dom_sf"/>
</dbReference>
<name>D3HTM7_LEGLN</name>
<dbReference type="InterPro" id="IPR050964">
    <property type="entry name" value="Striated_Muscle_Regulatory"/>
</dbReference>
<reference evidence="4 5" key="1">
    <citation type="journal article" date="2010" name="PLoS Genet.">
        <title>Analysis of the Legionella longbeachae genome and transcriptome uncovers unique strategies to cause Legionnaires' disease.</title>
        <authorList>
            <person name="Cazalet C."/>
            <person name="Gomez-Valero L."/>
            <person name="Rusniok C."/>
            <person name="Lomma M."/>
            <person name="Dervins-Ravault D."/>
            <person name="Newton H."/>
            <person name="Sansom F."/>
            <person name="Jarraud S."/>
            <person name="Zidane N."/>
            <person name="Ma L."/>
            <person name="Bouchier C."/>
            <person name="Etienne J."/>
            <person name="Hartland E."/>
            <person name="Buchrieser C."/>
        </authorList>
    </citation>
    <scope>NUCLEOTIDE SEQUENCE [LARGE SCALE GENOMIC DNA]</scope>
    <source>
        <strain evidence="4 5">NSW150</strain>
    </source>
</reference>
<evidence type="ECO:0000313" key="4">
    <source>
        <dbReference type="EMBL" id="CBJ12273.1"/>
    </source>
</evidence>
<dbReference type="KEGG" id="llo:LLO_1892"/>
<dbReference type="CDD" id="cd15482">
    <property type="entry name" value="Sialidase_non-viral"/>
    <property type="match status" value="1"/>
</dbReference>
<evidence type="ECO:0000259" key="3">
    <source>
        <dbReference type="PROSITE" id="PS50853"/>
    </source>
</evidence>
<dbReference type="InterPro" id="IPR013783">
    <property type="entry name" value="Ig-like_fold"/>
</dbReference>
<sequence length="1072" mass="112749">MMNKFKLLVAILYIFFAFILQFGQVNNAFAKTFPNVEISQTHYNSVDHESLSQFVEQTLVAPIITTQPVSQTVTAGQSVTFSVTASGTTPLFYQWYFNGLAISGATATSYTIASVAAADTGNYTVSVSNVDGNVTSNAATLTVNLPPAATPTFSPAGGTYSTTQSVSISTITPSATIHYTTDGSIPTPMSPVYSAPITVSSTQTIKAIATASGFSTSAVGTATYTIATSPVITTQPVSQTVTAGQSVTFSVTASGTTPLFYQWYFNGLAISGATAASYTIASVAAADAGNYTVSVSNVAGNVTSNAATLTVNLPPAATPTFSPAGGTYSSTQNVSISTTTPSATIHYTTDSSTPTPMSPVYSAPITVSSTQTIKAIATASGFSTSAVGTTTYTITTTTPGSPGNVIATAGNESALVAWTAPSTTGGSVITRYTVTSIPGLKTCTTTGALSCSIIGLRNGTTYTFTVTATNTIGTSSPSAPSNAVIPITSGLLFNVVGTGSPLEVIINLCLDGNGPVSCQIYKAHASNLFINTNIPNHFYHAAGIKINKPGYFIAGCTPIGNGYCLFPVSNTDVKAITISKNFSSDQGEGTTTRNNNEERNPIPELSLDEISAIQDVSKDKKISLSFSGLTCISSETTSCTITGLIHDVPYLLTVMNMNNVENKPVIASSSVLTGETVLDVPSVITEPNIFPAFASNGVLQAVDCKQNHCIATGYYTDTANVQHPLLVHSKDSGLTWGFPSNPIQPKISPSFVSNSVLQAVHCNTIHCIATGYYTDAANMKHPLLAHSDDRGLTWDFPNSITQPNISPAFASNGVLQAVHCNAIRCIATGYYTDAANVQRPLLAHSTDGVTWGFPSNITQPNLTPAFVSNGVFQAIHCNARRCIATGYYTDATNVQHPLLAHSDDRGLTWDFSNSITQQNIRPAFASNGVLQAVHCNAIRCIATGHYTDAANVQRPLLAHSTDGVTWDFPSNITQPNLTPAFVSNGSLQTAHCYESHCIATGYYTDEANAQHPLLVHSKDYGLTWVFTSNTTQLNLSPASVTKDILQMVFSNSDICIAPDYESLINRVIFKDW</sequence>
<feature type="domain" description="Ig-like" evidence="2">
    <location>
        <begin position="230"/>
        <end position="310"/>
    </location>
</feature>
<dbReference type="PROSITE" id="PS50835">
    <property type="entry name" value="IG_LIKE"/>
    <property type="match status" value="2"/>
</dbReference>
<dbReference type="eggNOG" id="COG5492">
    <property type="taxonomic scope" value="Bacteria"/>
</dbReference>
<dbReference type="InterPro" id="IPR007110">
    <property type="entry name" value="Ig-like_dom"/>
</dbReference>